<reference evidence="1 2" key="1">
    <citation type="journal article" date="2019" name="Commun. Biol.">
        <title>The bagworm genome reveals a unique fibroin gene that provides high tensile strength.</title>
        <authorList>
            <person name="Kono N."/>
            <person name="Nakamura H."/>
            <person name="Ohtoshi R."/>
            <person name="Tomita M."/>
            <person name="Numata K."/>
            <person name="Arakawa K."/>
        </authorList>
    </citation>
    <scope>NUCLEOTIDE SEQUENCE [LARGE SCALE GENOMIC DNA]</scope>
</reference>
<comment type="caution">
    <text evidence="1">The sequence shown here is derived from an EMBL/GenBank/DDBJ whole genome shotgun (WGS) entry which is preliminary data.</text>
</comment>
<accession>A0A4C1W9G7</accession>
<organism evidence="1 2">
    <name type="scientific">Eumeta variegata</name>
    <name type="common">Bagworm moth</name>
    <name type="synonym">Eumeta japonica</name>
    <dbReference type="NCBI Taxonomy" id="151549"/>
    <lineage>
        <taxon>Eukaryota</taxon>
        <taxon>Metazoa</taxon>
        <taxon>Ecdysozoa</taxon>
        <taxon>Arthropoda</taxon>
        <taxon>Hexapoda</taxon>
        <taxon>Insecta</taxon>
        <taxon>Pterygota</taxon>
        <taxon>Neoptera</taxon>
        <taxon>Endopterygota</taxon>
        <taxon>Lepidoptera</taxon>
        <taxon>Glossata</taxon>
        <taxon>Ditrysia</taxon>
        <taxon>Tineoidea</taxon>
        <taxon>Psychidae</taxon>
        <taxon>Oiketicinae</taxon>
        <taxon>Eumeta</taxon>
    </lineage>
</organism>
<protein>
    <submittedName>
        <fullName evidence="1">Uncharacterized protein</fullName>
    </submittedName>
</protein>
<sequence length="138" mass="15903">MNRLYEPLDLVLVTGIAKAKNLFFIPYWTGKTLFLYTSSVQRYHFDDLSWQGAAPANSQPISKQQKLGIKRFIRLRPGLLARSAEPSSEEGSRMIHNRCVAKVTRGTWLNDDRHAAQVLQPYIVFKRSQASKKRRKRA</sequence>
<keyword evidence="2" id="KW-1185">Reference proteome</keyword>
<dbReference type="EMBL" id="BGZK01000497">
    <property type="protein sequence ID" value="GBP47179.1"/>
    <property type="molecule type" value="Genomic_DNA"/>
</dbReference>
<evidence type="ECO:0000313" key="1">
    <source>
        <dbReference type="EMBL" id="GBP47179.1"/>
    </source>
</evidence>
<name>A0A4C1W9G7_EUMVA</name>
<proteinExistence type="predicted"/>
<gene>
    <name evidence="1" type="ORF">EVAR_38291_1</name>
</gene>
<dbReference type="AlphaFoldDB" id="A0A4C1W9G7"/>
<evidence type="ECO:0000313" key="2">
    <source>
        <dbReference type="Proteomes" id="UP000299102"/>
    </source>
</evidence>
<dbReference type="Proteomes" id="UP000299102">
    <property type="component" value="Unassembled WGS sequence"/>
</dbReference>